<sequence>MSKPTRHPIITTPLTTLVQQHDVALLSAFSPGGHSTAAEETASRLRQLRAVLMHDNFGCVPLNADFLPGYVARVGERAHQAVLAVNYQDLPHFAEYVQLIARYYEQPAVVFRTKGEQALLIVCGRTEDMLPDFDTLLHEKLVAEPECVMQSAERTSFFTRWPMYLAGKEVHQYIRKYIGASPDK</sequence>
<proteinExistence type="predicted"/>
<dbReference type="Proteomes" id="UP000198510">
    <property type="component" value="Unassembled WGS sequence"/>
</dbReference>
<dbReference type="AlphaFoldDB" id="A0A1G9QJN0"/>
<evidence type="ECO:0000313" key="1">
    <source>
        <dbReference type="EMBL" id="SDM11218.1"/>
    </source>
</evidence>
<evidence type="ECO:0000313" key="2">
    <source>
        <dbReference type="Proteomes" id="UP000198510"/>
    </source>
</evidence>
<accession>A0A1G9QJN0</accession>
<gene>
    <name evidence="1" type="ORF">SAMN05421823_110196</name>
</gene>
<keyword evidence="2" id="KW-1185">Reference proteome</keyword>
<dbReference type="RefSeq" id="WP_143017420.1">
    <property type="nucleotide sequence ID" value="NZ_FNFO01000010.1"/>
</dbReference>
<dbReference type="STRING" id="1075417.SAMN05421823_110196"/>
<organism evidence="1 2">
    <name type="scientific">Catalinimonas alkaloidigena</name>
    <dbReference type="NCBI Taxonomy" id="1075417"/>
    <lineage>
        <taxon>Bacteria</taxon>
        <taxon>Pseudomonadati</taxon>
        <taxon>Bacteroidota</taxon>
        <taxon>Cytophagia</taxon>
        <taxon>Cytophagales</taxon>
        <taxon>Catalimonadaceae</taxon>
        <taxon>Catalinimonas</taxon>
    </lineage>
</organism>
<dbReference type="EMBL" id="FNFO01000010">
    <property type="protein sequence ID" value="SDM11218.1"/>
    <property type="molecule type" value="Genomic_DNA"/>
</dbReference>
<reference evidence="1 2" key="1">
    <citation type="submission" date="2016-10" db="EMBL/GenBank/DDBJ databases">
        <authorList>
            <person name="de Groot N.N."/>
        </authorList>
    </citation>
    <scope>NUCLEOTIDE SEQUENCE [LARGE SCALE GENOMIC DNA]</scope>
    <source>
        <strain evidence="1 2">DSM 25186</strain>
    </source>
</reference>
<name>A0A1G9QJN0_9BACT</name>
<protein>
    <submittedName>
        <fullName evidence="1">Uncharacterized protein</fullName>
    </submittedName>
</protein>